<reference evidence="7 8" key="1">
    <citation type="submission" date="2017-03" db="EMBL/GenBank/DDBJ databases">
        <authorList>
            <person name="Afonso C.L."/>
            <person name="Miller P.J."/>
            <person name="Scott M.A."/>
            <person name="Spackman E."/>
            <person name="Goraichik I."/>
            <person name="Dimitrov K.M."/>
            <person name="Suarez D.L."/>
            <person name="Swayne D.E."/>
        </authorList>
    </citation>
    <scope>NUCLEOTIDE SEQUENCE [LARGE SCALE GENOMIC DNA]</scope>
    <source>
        <strain evidence="7 8">CECT 7066</strain>
    </source>
</reference>
<dbReference type="InterPro" id="IPR013858">
    <property type="entry name" value="Peptidase_M10B_C"/>
</dbReference>
<dbReference type="InterPro" id="IPR018511">
    <property type="entry name" value="Hemolysin-typ_Ca-bd_CS"/>
</dbReference>
<keyword evidence="5" id="KW-0677">Repeat</keyword>
<dbReference type="AlphaFoldDB" id="A0A1Y5RTL1"/>
<feature type="domain" description="Peptidase metallopeptidase" evidence="6">
    <location>
        <begin position="15"/>
        <end position="183"/>
    </location>
</feature>
<accession>A0A1Y5RTL1</accession>
<evidence type="ECO:0000256" key="5">
    <source>
        <dbReference type="ARBA" id="ARBA00022737"/>
    </source>
</evidence>
<evidence type="ECO:0000256" key="4">
    <source>
        <dbReference type="ARBA" id="ARBA00022525"/>
    </source>
</evidence>
<comment type="cofactor">
    <cofactor evidence="1">
        <name>Ca(2+)</name>
        <dbReference type="ChEBI" id="CHEBI:29108"/>
    </cofactor>
</comment>
<keyword evidence="8" id="KW-1185">Reference proteome</keyword>
<evidence type="ECO:0000313" key="8">
    <source>
        <dbReference type="Proteomes" id="UP000193870"/>
    </source>
</evidence>
<gene>
    <name evidence="7" type="primary">prtC</name>
    <name evidence="7" type="ORF">PAM7066_00895</name>
</gene>
<dbReference type="PROSITE" id="PS00330">
    <property type="entry name" value="HEMOLYSIN_CALCIUM"/>
    <property type="match status" value="2"/>
</dbReference>
<dbReference type="GO" id="GO:0005615">
    <property type="term" value="C:extracellular space"/>
    <property type="evidence" value="ECO:0007669"/>
    <property type="project" value="InterPro"/>
</dbReference>
<comment type="subcellular location">
    <subcellularLocation>
        <location evidence="2">Secreted</location>
    </subcellularLocation>
</comment>
<dbReference type="Pfam" id="PF00353">
    <property type="entry name" value="HemolysinCabind"/>
    <property type="match status" value="1"/>
</dbReference>
<organism evidence="7 8">
    <name type="scientific">Palleronia marisminoris</name>
    <dbReference type="NCBI Taxonomy" id="315423"/>
    <lineage>
        <taxon>Bacteria</taxon>
        <taxon>Pseudomonadati</taxon>
        <taxon>Pseudomonadota</taxon>
        <taxon>Alphaproteobacteria</taxon>
        <taxon>Rhodobacterales</taxon>
        <taxon>Roseobacteraceae</taxon>
        <taxon>Palleronia</taxon>
    </lineage>
</organism>
<dbReference type="Pfam" id="PF08548">
    <property type="entry name" value="Peptidase_M10_C"/>
    <property type="match status" value="1"/>
</dbReference>
<dbReference type="InterPro" id="IPR024079">
    <property type="entry name" value="MetalloPept_cat_dom_sf"/>
</dbReference>
<dbReference type="SUPFAM" id="SSF55486">
    <property type="entry name" value="Metalloproteases ('zincins'), catalytic domain"/>
    <property type="match status" value="1"/>
</dbReference>
<dbReference type="EMBL" id="FWFV01000002">
    <property type="protein sequence ID" value="SLN24880.1"/>
    <property type="molecule type" value="Genomic_DNA"/>
</dbReference>
<dbReference type="PRINTS" id="PR00313">
    <property type="entry name" value="CABNDNGRPT"/>
</dbReference>
<dbReference type="GO" id="GO:0005509">
    <property type="term" value="F:calcium ion binding"/>
    <property type="evidence" value="ECO:0007669"/>
    <property type="project" value="InterPro"/>
</dbReference>
<dbReference type="InterPro" id="IPR001343">
    <property type="entry name" value="Hemolysn_Ca-bd"/>
</dbReference>
<evidence type="ECO:0000313" key="7">
    <source>
        <dbReference type="EMBL" id="SLN24880.1"/>
    </source>
</evidence>
<evidence type="ECO:0000256" key="2">
    <source>
        <dbReference type="ARBA" id="ARBA00004613"/>
    </source>
</evidence>
<evidence type="ECO:0000256" key="3">
    <source>
        <dbReference type="ARBA" id="ARBA00009490"/>
    </source>
</evidence>
<sequence length="408" mass="43021">MASYTSNPFIDALTIGFRATNTVIDYYLDTSGGAWTQVEADAFADATALWSDVANIQFRRVHDLAQADFSESLYSDPDTPGQLGSHGIYLGDGETIFDVEIGEWGPLEGEYNRAGYGWDENDATGGLSRGGLGFTTILHEIGHGIGLDHSHADHSDDRYVFPGVGGNSSAQGENGLNSELYTLMSYRDGPDLRPTYSGYVHNWGKAGGPMAFDIAAIQNLYGANWSTRAGDDVYTLPSTDGLGTYWTAIWDAGGIDTIAHNGVEGAVIDLRTATLDNAPGGGGHVSRVGDTYGGFTVANGVTIENAVGGLAGDTLRGNWSRNHLSGRDGNDSLVGAGGDDTLEGGDGWDMLAGGGGDDLVFASNQEDLPTFDWLDQAELVALRTISVSMTFSDPIAMTDAPEADALFV</sequence>
<dbReference type="SMART" id="SM00235">
    <property type="entry name" value="ZnMc"/>
    <property type="match status" value="1"/>
</dbReference>
<keyword evidence="7" id="KW-0378">Hydrolase</keyword>
<dbReference type="InterPro" id="IPR006026">
    <property type="entry name" value="Peptidase_Metallo"/>
</dbReference>
<evidence type="ECO:0000256" key="1">
    <source>
        <dbReference type="ARBA" id="ARBA00001913"/>
    </source>
</evidence>
<keyword evidence="4" id="KW-0964">Secreted</keyword>
<name>A0A1Y5RTL1_9RHOB</name>
<dbReference type="SUPFAM" id="SSF51120">
    <property type="entry name" value="beta-Roll"/>
    <property type="match status" value="1"/>
</dbReference>
<dbReference type="RefSeq" id="WP_276326061.1">
    <property type="nucleotide sequence ID" value="NZ_FOPF01000002.1"/>
</dbReference>
<proteinExistence type="inferred from homology"/>
<dbReference type="GO" id="GO:0008270">
    <property type="term" value="F:zinc ion binding"/>
    <property type="evidence" value="ECO:0007669"/>
    <property type="project" value="InterPro"/>
</dbReference>
<evidence type="ECO:0000259" key="6">
    <source>
        <dbReference type="SMART" id="SM00235"/>
    </source>
</evidence>
<dbReference type="Gene3D" id="2.150.10.10">
    <property type="entry name" value="Serralysin-like metalloprotease, C-terminal"/>
    <property type="match status" value="1"/>
</dbReference>
<protein>
    <submittedName>
        <fullName evidence="7">Serralysin C</fullName>
        <ecNumber evidence="7">3.4.24.40</ecNumber>
    </submittedName>
</protein>
<dbReference type="EC" id="3.4.24.40" evidence="7"/>
<dbReference type="GO" id="GO:0008237">
    <property type="term" value="F:metallopeptidase activity"/>
    <property type="evidence" value="ECO:0007669"/>
    <property type="project" value="InterPro"/>
</dbReference>
<comment type="similarity">
    <text evidence="3">Belongs to the peptidase M10B family.</text>
</comment>
<dbReference type="Proteomes" id="UP000193870">
    <property type="component" value="Unassembled WGS sequence"/>
</dbReference>
<dbReference type="STRING" id="315423.SAMN04488020_102386"/>
<dbReference type="InterPro" id="IPR011049">
    <property type="entry name" value="Serralysin-like_metalloprot_C"/>
</dbReference>
<dbReference type="Gene3D" id="3.40.390.10">
    <property type="entry name" value="Collagenase (Catalytic Domain)"/>
    <property type="match status" value="1"/>
</dbReference>
<dbReference type="GO" id="GO:0006508">
    <property type="term" value="P:proteolysis"/>
    <property type="evidence" value="ECO:0007669"/>
    <property type="project" value="InterPro"/>
</dbReference>